<evidence type="ECO:0000259" key="2">
    <source>
        <dbReference type="Pfam" id="PF26616"/>
    </source>
</evidence>
<gene>
    <name evidence="3" type="ORF">PG996_009425</name>
</gene>
<name>A0ABR1UN54_9PEZI</name>
<feature type="non-terminal residue" evidence="3">
    <location>
        <position position="556"/>
    </location>
</feature>
<evidence type="ECO:0000256" key="1">
    <source>
        <dbReference type="SAM" id="Phobius"/>
    </source>
</evidence>
<feature type="transmembrane region" description="Helical" evidence="1">
    <location>
        <begin position="522"/>
        <end position="544"/>
    </location>
</feature>
<keyword evidence="1" id="KW-0472">Membrane</keyword>
<evidence type="ECO:0000313" key="3">
    <source>
        <dbReference type="EMBL" id="KAK8059495.1"/>
    </source>
</evidence>
<feature type="domain" description="CorA-like transporter" evidence="2">
    <location>
        <begin position="13"/>
        <end position="287"/>
    </location>
</feature>
<accession>A0ABR1UN54</accession>
<dbReference type="Gene3D" id="1.20.58.340">
    <property type="entry name" value="Magnesium transport protein CorA, transmembrane region"/>
    <property type="match status" value="1"/>
</dbReference>
<evidence type="ECO:0000313" key="4">
    <source>
        <dbReference type="Proteomes" id="UP001446871"/>
    </source>
</evidence>
<dbReference type="EMBL" id="JAQQWM010000006">
    <property type="protein sequence ID" value="KAK8059495.1"/>
    <property type="molecule type" value="Genomic_DNA"/>
</dbReference>
<reference evidence="3 4" key="1">
    <citation type="submission" date="2023-01" db="EMBL/GenBank/DDBJ databases">
        <title>Analysis of 21 Apiospora genomes using comparative genomics revels a genus with tremendous synthesis potential of carbohydrate active enzymes and secondary metabolites.</title>
        <authorList>
            <person name="Sorensen T."/>
        </authorList>
    </citation>
    <scope>NUCLEOTIDE SEQUENCE [LARGE SCALE GENOMIC DNA]</scope>
    <source>
        <strain evidence="3 4">CBS 83171</strain>
    </source>
</reference>
<dbReference type="InterPro" id="IPR058257">
    <property type="entry name" value="CorA-like_dom"/>
</dbReference>
<dbReference type="Pfam" id="PF26616">
    <property type="entry name" value="CorA-like"/>
    <property type="match status" value="1"/>
</dbReference>
<protein>
    <recommendedName>
        <fullName evidence="2">CorA-like transporter domain-containing protein</fullName>
    </recommendedName>
</protein>
<proteinExistence type="predicted"/>
<sequence length="556" mass="63238">MAVTTNPEQHFEESCQDYLQYPQCLIVNRNFDHILENYVKQLNDEEERLFDEDSADVVFWDLNRGAPSFQKASASDLAELKNHVSRRQTDNICRHVFLSADNSRAPLDCSGPMLKYLLSYHQAMPRYLDLLFSFGEQEEPRDFYYSAFQQEILPAPHDSIVLSLPNQGRSGYEFRQCYNLWSVEGIEKDDVPDYALWQIRQAATYHSFDTQTGNSLWVSTKANGVIRDRIVSATQSFPPMRQHAMQTFEGAFAATLFTHLISFEWCSENWRAYISALGHHLRKIQIKTEVSKLDPLDWPQFRDSANFKPANLLRMVSGRGNLSKDSKPVTTVARLQSAIKNCVRSFTTLRTASGALTGSAIPLQPVQGAGGIITTKQSSSNQSDPLEPLNLFTFGEYQTLQRIGERLQEAHLVIGLNIGILDKVTSSYKDLAKSEQMPVTCRKVVKSHVGQFVSKCASIRLDLKLQQQRLEVQIQILEGIKSLFNNILEFRNTEMNKHFALNQYWSNMTMEKIAQRTAHETASMHIITLVTLIFLPGTFVATFFNGGNFNWDSGDD</sequence>
<keyword evidence="1" id="KW-0812">Transmembrane</keyword>
<keyword evidence="4" id="KW-1185">Reference proteome</keyword>
<dbReference type="Proteomes" id="UP001446871">
    <property type="component" value="Unassembled WGS sequence"/>
</dbReference>
<keyword evidence="1" id="KW-1133">Transmembrane helix</keyword>
<organism evidence="3 4">
    <name type="scientific">Apiospora saccharicola</name>
    <dbReference type="NCBI Taxonomy" id="335842"/>
    <lineage>
        <taxon>Eukaryota</taxon>
        <taxon>Fungi</taxon>
        <taxon>Dikarya</taxon>
        <taxon>Ascomycota</taxon>
        <taxon>Pezizomycotina</taxon>
        <taxon>Sordariomycetes</taxon>
        <taxon>Xylariomycetidae</taxon>
        <taxon>Amphisphaeriales</taxon>
        <taxon>Apiosporaceae</taxon>
        <taxon>Apiospora</taxon>
    </lineage>
</organism>
<comment type="caution">
    <text evidence="3">The sequence shown here is derived from an EMBL/GenBank/DDBJ whole genome shotgun (WGS) entry which is preliminary data.</text>
</comment>